<keyword evidence="2" id="KW-0812">Transmembrane</keyword>
<feature type="compositionally biased region" description="Low complexity" evidence="1">
    <location>
        <begin position="393"/>
        <end position="405"/>
    </location>
</feature>
<keyword evidence="2" id="KW-0472">Membrane</keyword>
<comment type="caution">
    <text evidence="3">The sequence shown here is derived from an EMBL/GenBank/DDBJ whole genome shotgun (WGS) entry which is preliminary data.</text>
</comment>
<feature type="compositionally biased region" description="Acidic residues" evidence="1">
    <location>
        <begin position="367"/>
        <end position="377"/>
    </location>
</feature>
<feature type="compositionally biased region" description="Basic and acidic residues" evidence="1">
    <location>
        <begin position="520"/>
        <end position="539"/>
    </location>
</feature>
<evidence type="ECO:0000313" key="3">
    <source>
        <dbReference type="EMBL" id="KZL88263.1"/>
    </source>
</evidence>
<feature type="compositionally biased region" description="Basic and acidic residues" evidence="1">
    <location>
        <begin position="497"/>
        <end position="508"/>
    </location>
</feature>
<feature type="region of interest" description="Disordered" evidence="1">
    <location>
        <begin position="66"/>
        <end position="85"/>
    </location>
</feature>
<protein>
    <submittedName>
        <fullName evidence="3">Uncharacterized protein</fullName>
    </submittedName>
</protein>
<evidence type="ECO:0000313" key="4">
    <source>
        <dbReference type="Proteomes" id="UP000076584"/>
    </source>
</evidence>
<keyword evidence="4" id="KW-1185">Reference proteome</keyword>
<feature type="compositionally biased region" description="Low complexity" evidence="1">
    <location>
        <begin position="262"/>
        <end position="277"/>
    </location>
</feature>
<dbReference type="PANTHER" id="PTHR16861:SF4">
    <property type="entry name" value="SH3 DOMAIN PROTEIN (AFU_ORTHOLOGUE AFUA_1G13610)"/>
    <property type="match status" value="1"/>
</dbReference>
<evidence type="ECO:0000256" key="2">
    <source>
        <dbReference type="SAM" id="Phobius"/>
    </source>
</evidence>
<feature type="transmembrane region" description="Helical" evidence="2">
    <location>
        <begin position="422"/>
        <end position="445"/>
    </location>
</feature>
<evidence type="ECO:0000256" key="1">
    <source>
        <dbReference type="SAM" id="MobiDB-lite"/>
    </source>
</evidence>
<feature type="region of interest" description="Disordered" evidence="1">
    <location>
        <begin position="580"/>
        <end position="606"/>
    </location>
</feature>
<gene>
    <name evidence="3" type="ORF">CI238_01203</name>
</gene>
<name>A0A162Q9L0_COLIC</name>
<feature type="region of interest" description="Disordered" evidence="1">
    <location>
        <begin position="367"/>
        <end position="416"/>
    </location>
</feature>
<reference evidence="3 4" key="1">
    <citation type="submission" date="2015-06" db="EMBL/GenBank/DDBJ databases">
        <title>Survival trade-offs in plant roots during colonization by closely related pathogenic and mutualistic fungi.</title>
        <authorList>
            <person name="Hacquard S."/>
            <person name="Kracher B."/>
            <person name="Hiruma K."/>
            <person name="Weinman A."/>
            <person name="Muench P."/>
            <person name="Garrido Oter R."/>
            <person name="Ver Loren van Themaat E."/>
            <person name="Dallerey J.-F."/>
            <person name="Damm U."/>
            <person name="Henrissat B."/>
            <person name="Lespinet O."/>
            <person name="Thon M."/>
            <person name="Kemen E."/>
            <person name="McHardy A.C."/>
            <person name="Schulze-Lefert P."/>
            <person name="O'Connell R.J."/>
        </authorList>
    </citation>
    <scope>NUCLEOTIDE SEQUENCE [LARGE SCALE GENOMIC DNA]</scope>
    <source>
        <strain evidence="3 4">MAFF 238704</strain>
    </source>
</reference>
<dbReference type="AlphaFoldDB" id="A0A162Q9L0"/>
<feature type="non-terminal residue" evidence="3">
    <location>
        <position position="1"/>
    </location>
</feature>
<sequence length="606" mass="65641">LSALGGRFVLVSVVCSILFSYLTHGHTSRGVLVAFSPTFLRPNILPPSFFQFSIPNFNPCVPPRSRFPRRRNLDERKGSEGSTIAADELHHNLHGKSGYYTGSEGHSRPTFESGGQGHTLNIARNKTIKRIQVIETPGNTTSFADMALAVNTPFVAPSGPVFVDEADGNVAFGVDESSRPDWSATQKSPLEGTTKNLDERVIQFDQDSFSSSGEDRVITTDAGIRTITWTTKSDRVRVDKAIWLGRINENREIIKQVDNKEPSSFPKSSTTSSSNSVPSPPSTRAKRDQDIVVIYGNQLNLPVHEIVSGSQYADSDMYIQLEWTLDAQSGTTTSGVFAVFDGRVSSLGYNATVARIRTLTTSNADVELDGVESDDDSASPADAVSTKIPARPSSTSTGSASISTIDPGQSGGSGGSSLSAGAIAGIVIGSVLGLSLIAFAIWFLLRRRRRADHASHGAYDSGHNPREYLADKETHARVTESPHSPYSDDGQQPQHQPEQHHRLRRDDPEAVIPASAVSATERRPLAPYGEEEHTPIAARSVEDMTRNGARSSTPNVNTNVSHLIEDGMTEDEIRRLEEEERALDDAIEQAGQGQGQSQGQGQRRQP</sequence>
<dbReference type="Proteomes" id="UP000076584">
    <property type="component" value="Unassembled WGS sequence"/>
</dbReference>
<organism evidence="3 4">
    <name type="scientific">Colletotrichum incanum</name>
    <name type="common">Soybean anthracnose fungus</name>
    <dbReference type="NCBI Taxonomy" id="1573173"/>
    <lineage>
        <taxon>Eukaryota</taxon>
        <taxon>Fungi</taxon>
        <taxon>Dikarya</taxon>
        <taxon>Ascomycota</taxon>
        <taxon>Pezizomycotina</taxon>
        <taxon>Sordariomycetes</taxon>
        <taxon>Hypocreomycetidae</taxon>
        <taxon>Glomerellales</taxon>
        <taxon>Glomerellaceae</taxon>
        <taxon>Colletotrichum</taxon>
        <taxon>Colletotrichum spaethianum species complex</taxon>
    </lineage>
</organism>
<dbReference type="EMBL" id="LFIW01000022">
    <property type="protein sequence ID" value="KZL88263.1"/>
    <property type="molecule type" value="Genomic_DNA"/>
</dbReference>
<dbReference type="CDD" id="cd12087">
    <property type="entry name" value="TM_EGFR-like"/>
    <property type="match status" value="1"/>
</dbReference>
<proteinExistence type="predicted"/>
<keyword evidence="2" id="KW-1133">Transmembrane helix</keyword>
<accession>A0A162Q9L0</accession>
<feature type="region of interest" description="Disordered" evidence="1">
    <location>
        <begin position="474"/>
        <end position="539"/>
    </location>
</feature>
<dbReference type="PANTHER" id="PTHR16861">
    <property type="entry name" value="GLYCOPROTEIN 38"/>
    <property type="match status" value="1"/>
</dbReference>
<feature type="region of interest" description="Disordered" evidence="1">
    <location>
        <begin position="255"/>
        <end position="289"/>
    </location>
</feature>
<dbReference type="STRING" id="1573173.A0A162Q9L0"/>